<protein>
    <submittedName>
        <fullName evidence="1">ScyD/ScyE family protein</fullName>
    </submittedName>
</protein>
<evidence type="ECO:0000313" key="2">
    <source>
        <dbReference type="Proteomes" id="UP000460416"/>
    </source>
</evidence>
<proteinExistence type="predicted"/>
<gene>
    <name evidence="1" type="ORF">FLP08_00135</name>
</gene>
<keyword evidence="2" id="KW-1185">Reference proteome</keyword>
<dbReference type="Proteomes" id="UP000460416">
    <property type="component" value="Unassembled WGS sequence"/>
</dbReference>
<sequence length="376" mass="40099">MLMGFIINQLNLIIMKKFSISWVLLFLIVFLSGCNTDKLETETPVEYDYSAKSTPAFLKAPAVQFDGLLFDLAAAPNDLFIADASKGIISLYGTTEVSLEGAVSVAPVGMSSMWAVTWPLGDSEMDTGQGLHQIKNKKTKKLANLFEFEANNNPDGQDINSNPYSVSAFNANFAIVADAGANDLLKIDNKGNIEVVAVFPLEMVSTENVKNLLGCPNPAPPCGAPAMIPAQPVPTSVVMGPDGYYYVGELKGFPAPLDESNIWKIAPDASGAICGSSPDCVKAFDGGFTSIIDLAFSEDGRLFVAEFDALSWFAVEVVGTVTGGNIKACNTETMECETIATGIPLLTAISFDKDGNLWAIKNGLIPGQAEVFKVDY</sequence>
<dbReference type="InterPro" id="IPR011042">
    <property type="entry name" value="6-blade_b-propeller_TolB-like"/>
</dbReference>
<reference evidence="1 2" key="1">
    <citation type="submission" date="2019-07" db="EMBL/GenBank/DDBJ databases">
        <title>Gramella aestuarii sp. nov., isolated from a tidal flat, and emended description of Gramella echinicola.</title>
        <authorList>
            <person name="Liu L."/>
        </authorList>
    </citation>
    <scope>NUCLEOTIDE SEQUENCE [LARGE SCALE GENOMIC DNA]</scope>
    <source>
        <strain evidence="1 2">BS12</strain>
    </source>
</reference>
<accession>A0A7M3SWI7</accession>
<name>A0A7M3SWI7_9FLAO</name>
<dbReference type="EMBL" id="VJVW01000001">
    <property type="protein sequence ID" value="MUP40968.1"/>
    <property type="molecule type" value="Genomic_DNA"/>
</dbReference>
<organism evidence="1 2">
    <name type="scientific">Christiangramia aestuarii</name>
    <dbReference type="NCBI Taxonomy" id="1028746"/>
    <lineage>
        <taxon>Bacteria</taxon>
        <taxon>Pseudomonadati</taxon>
        <taxon>Bacteroidota</taxon>
        <taxon>Flavobacteriia</taxon>
        <taxon>Flavobacteriales</taxon>
        <taxon>Flavobacteriaceae</taxon>
        <taxon>Christiangramia</taxon>
    </lineage>
</organism>
<dbReference type="Gene3D" id="2.120.10.30">
    <property type="entry name" value="TolB, C-terminal domain"/>
    <property type="match status" value="1"/>
</dbReference>
<comment type="caution">
    <text evidence="1">The sequence shown here is derived from an EMBL/GenBank/DDBJ whole genome shotgun (WGS) entry which is preliminary data.</text>
</comment>
<dbReference type="AlphaFoldDB" id="A0A7M3SWI7"/>
<dbReference type="NCBIfam" id="NF033206">
    <property type="entry name" value="ScyE_fam"/>
    <property type="match status" value="1"/>
</dbReference>
<dbReference type="SUPFAM" id="SSF101898">
    <property type="entry name" value="NHL repeat"/>
    <property type="match status" value="1"/>
</dbReference>
<evidence type="ECO:0000313" key="1">
    <source>
        <dbReference type="EMBL" id="MUP40968.1"/>
    </source>
</evidence>
<dbReference type="InterPro" id="IPR048031">
    <property type="entry name" value="ScyD/ScyE-like"/>
</dbReference>